<evidence type="ECO:0000313" key="2">
    <source>
        <dbReference type="Proteomes" id="UP001374584"/>
    </source>
</evidence>
<keyword evidence="2" id="KW-1185">Reference proteome</keyword>
<proteinExistence type="predicted"/>
<sequence>MITAAKTVSKLQLKHGLALDRVYTNLFMTSLDMAVIPPLLRRPHQVGMVCIQETKSKNLELALLSQLWGTNDIRWVQNEELQSVRGLVTMWRSSYFEMIGFIKGANYTVIEGVWKDRVRRQVTMVNMYGFGTLREKSKDLARDCGYQGKPSVETLVCFGGF</sequence>
<dbReference type="Proteomes" id="UP001374584">
    <property type="component" value="Unassembled WGS sequence"/>
</dbReference>
<protein>
    <submittedName>
        <fullName evidence="1">Uncharacterized protein</fullName>
    </submittedName>
</protein>
<comment type="caution">
    <text evidence="1">The sequence shown here is derived from an EMBL/GenBank/DDBJ whole genome shotgun (WGS) entry which is preliminary data.</text>
</comment>
<organism evidence="1 2">
    <name type="scientific">Phaseolus coccineus</name>
    <name type="common">Scarlet runner bean</name>
    <name type="synonym">Phaseolus multiflorus</name>
    <dbReference type="NCBI Taxonomy" id="3886"/>
    <lineage>
        <taxon>Eukaryota</taxon>
        <taxon>Viridiplantae</taxon>
        <taxon>Streptophyta</taxon>
        <taxon>Embryophyta</taxon>
        <taxon>Tracheophyta</taxon>
        <taxon>Spermatophyta</taxon>
        <taxon>Magnoliopsida</taxon>
        <taxon>eudicotyledons</taxon>
        <taxon>Gunneridae</taxon>
        <taxon>Pentapetalae</taxon>
        <taxon>rosids</taxon>
        <taxon>fabids</taxon>
        <taxon>Fabales</taxon>
        <taxon>Fabaceae</taxon>
        <taxon>Papilionoideae</taxon>
        <taxon>50 kb inversion clade</taxon>
        <taxon>NPAAA clade</taxon>
        <taxon>indigoferoid/millettioid clade</taxon>
        <taxon>Phaseoleae</taxon>
        <taxon>Phaseolus</taxon>
    </lineage>
</organism>
<name>A0AAN9RSK2_PHACN</name>
<dbReference type="EMBL" id="JAYMYR010000001">
    <property type="protein sequence ID" value="KAK7382416.1"/>
    <property type="molecule type" value="Genomic_DNA"/>
</dbReference>
<reference evidence="1 2" key="1">
    <citation type="submission" date="2024-01" db="EMBL/GenBank/DDBJ databases">
        <title>The genomes of 5 underutilized Papilionoideae crops provide insights into root nodulation and disease resistanc.</title>
        <authorList>
            <person name="Jiang F."/>
        </authorList>
    </citation>
    <scope>NUCLEOTIDE SEQUENCE [LARGE SCALE GENOMIC DNA]</scope>
    <source>
        <strain evidence="1">JINMINGXINNONG_FW02</strain>
        <tissue evidence="1">Leaves</tissue>
    </source>
</reference>
<gene>
    <name evidence="1" type="ORF">VNO80_01267</name>
</gene>
<evidence type="ECO:0000313" key="1">
    <source>
        <dbReference type="EMBL" id="KAK7382416.1"/>
    </source>
</evidence>
<dbReference type="AlphaFoldDB" id="A0AAN9RSK2"/>
<accession>A0AAN9RSK2</accession>